<dbReference type="InterPro" id="IPR013320">
    <property type="entry name" value="ConA-like_dom_sf"/>
</dbReference>
<dbReference type="GO" id="GO:0036158">
    <property type="term" value="P:outer dynein arm assembly"/>
    <property type="evidence" value="ECO:0007669"/>
    <property type="project" value="InterPro"/>
</dbReference>
<dbReference type="PROSITE" id="PS50026">
    <property type="entry name" value="EGF_3"/>
    <property type="match status" value="1"/>
</dbReference>
<name>A0A7J6M1M2_PEROL</name>
<dbReference type="Proteomes" id="UP000572268">
    <property type="component" value="Unassembled WGS sequence"/>
</dbReference>
<dbReference type="SUPFAM" id="SSF49785">
    <property type="entry name" value="Galactose-binding domain-like"/>
    <property type="match status" value="6"/>
</dbReference>
<feature type="region of interest" description="Disordered" evidence="5">
    <location>
        <begin position="1165"/>
        <end position="1231"/>
    </location>
</feature>
<dbReference type="InterPro" id="IPR000421">
    <property type="entry name" value="FA58C"/>
</dbReference>
<accession>A0A7J6M1M2</accession>
<feature type="coiled-coil region" evidence="4">
    <location>
        <begin position="284"/>
        <end position="360"/>
    </location>
</feature>
<evidence type="ECO:0000313" key="10">
    <source>
        <dbReference type="Proteomes" id="UP000572268"/>
    </source>
</evidence>
<dbReference type="GO" id="GO:0003341">
    <property type="term" value="P:cilium movement"/>
    <property type="evidence" value="ECO:0007669"/>
    <property type="project" value="InterPro"/>
</dbReference>
<proteinExistence type="predicted"/>
<evidence type="ECO:0000259" key="8">
    <source>
        <dbReference type="PROSITE" id="PS50026"/>
    </source>
</evidence>
<dbReference type="Gene3D" id="2.60.120.260">
    <property type="entry name" value="Galactose-binding domain-like"/>
    <property type="match status" value="6"/>
</dbReference>
<evidence type="ECO:0000256" key="4">
    <source>
        <dbReference type="SAM" id="Coils"/>
    </source>
</evidence>
<dbReference type="EMBL" id="JABANN010000232">
    <property type="protein sequence ID" value="KAF4665439.1"/>
    <property type="molecule type" value="Genomic_DNA"/>
</dbReference>
<feature type="compositionally biased region" description="Low complexity" evidence="5">
    <location>
        <begin position="1166"/>
        <end position="1231"/>
    </location>
</feature>
<dbReference type="SUPFAM" id="SSF52540">
    <property type="entry name" value="P-loop containing nucleoside triphosphate hydrolases"/>
    <property type="match status" value="1"/>
</dbReference>
<dbReference type="InterPro" id="IPR033192">
    <property type="entry name" value="ODAD3"/>
</dbReference>
<reference evidence="9 10" key="1">
    <citation type="submission" date="2020-04" db="EMBL/GenBank/DDBJ databases">
        <title>Perkinsus olseni comparative genomics.</title>
        <authorList>
            <person name="Bogema D.R."/>
        </authorList>
    </citation>
    <scope>NUCLEOTIDE SEQUENCE [LARGE SCALE GENOMIC DNA]</scope>
    <source>
        <strain evidence="9">ATCC PRA-31</strain>
    </source>
</reference>
<dbReference type="InterPro" id="IPR049258">
    <property type="entry name" value="ODAD1_CC"/>
</dbReference>
<dbReference type="GO" id="GO:0035253">
    <property type="term" value="C:ciliary rootlet"/>
    <property type="evidence" value="ECO:0007669"/>
    <property type="project" value="TreeGrafter"/>
</dbReference>
<dbReference type="PROSITE" id="PS00022">
    <property type="entry name" value="EGF_1"/>
    <property type="match status" value="1"/>
</dbReference>
<comment type="caution">
    <text evidence="3">Lacks conserved residue(s) required for the propagation of feature annotation.</text>
</comment>
<dbReference type="Gene3D" id="3.40.50.300">
    <property type="entry name" value="P-loop containing nucleotide triphosphate hydrolases"/>
    <property type="match status" value="1"/>
</dbReference>
<dbReference type="PANTHER" id="PTHR46518">
    <property type="entry name" value="COILED-COIL DOMAIN-CONTAINING PROTEIN 151"/>
    <property type="match status" value="1"/>
</dbReference>
<evidence type="ECO:0000256" key="2">
    <source>
        <dbReference type="ARBA" id="ARBA00023157"/>
    </source>
</evidence>
<feature type="domain" description="F5/8 type C" evidence="7">
    <location>
        <begin position="4462"/>
        <end position="4590"/>
    </location>
</feature>
<comment type="caution">
    <text evidence="9">The sequence shown here is derived from an EMBL/GenBank/DDBJ whole genome shotgun (WGS) entry which is preliminary data.</text>
</comment>
<evidence type="ECO:0000256" key="3">
    <source>
        <dbReference type="PROSITE-ProRule" id="PRU00076"/>
    </source>
</evidence>
<evidence type="ECO:0000256" key="6">
    <source>
        <dbReference type="SAM" id="Phobius"/>
    </source>
</evidence>
<dbReference type="InterPro" id="IPR000742">
    <property type="entry name" value="EGF"/>
</dbReference>
<evidence type="ECO:0000313" key="9">
    <source>
        <dbReference type="EMBL" id="KAF4665439.1"/>
    </source>
</evidence>
<sequence length="5019" mass="551595">MNPYDNRAARVSLLNNFEGPRIPTFRTSQSVGQQSVWSSFFQKRLLSRGKTSGRSDDNLESIRKRFRTYEAETRPIIQRFAAKGKERRVNADRSVDDVWADVKDIFEKIMVVADYTLRRLIIDALLLADGGNISSSVFVLTMSKTTMTPEEQLEDLQRRFQLLEGERKATYETAQLNIKQNKEIIKQMKEENRSLRTQIAQLRTEVPKSVEKQLEGKMSELNVAKNKLDAFLDANSKKEKLVAELADKVREMSADAVKPTSDNSPQMRQVRVLENRLDKTLVKFNEAQSIKRTYEQILKRLEEERMNFDNQLQAVERTLKSKEHDYEELLLLSHDAYHAKEMAQAELHRFEQGVMEERNQRDKEVHEKKALVQQRVEMNHRLEQRERMLRQQQDLDKSGEMALRTTGAMAHVAAGITHGKAEEERQRMNDYEDAFRRIKEATGVSDVNEVIQKFLNQEDTLTNLLNLTNDYQERINSLIHDYSTLKGRVDELKFSASGGAGRRQVADDLEARLTEAADKAERNKAKYERLAKMVVDVNAGVFHLAGKLESVDLDGEPQLDAVDAPIEEVLSQVELKLSKLISSTGWDTGANKRVVPASEAASFEDRLLDKIADMQSGLVRVRATEGQLQQQEQDDMANDDGEDEDDGSFDEKRASGQPTGGVDEDVWNRKHVKYNSQQIIEKQLKKERKKAAAVAAGAGASASPGQNSSTCANVAMQSLKECERCLSDDQCSVFTNATHTIPLVCSHVSKKCVLSHTQRCPGDDAAHCLMGCEDQLPPYACATASNCLNEDYPCNWVPGCTPPDQMSLSMSACLRGCPDHSGLLSIVYVNFEGTGSCDSAKSWYGCTRPQEGELSVPVAEFCPETCGDTFGECSSRCRREEAAGKDGLGCWDRVHGAAQLSCQQAVASGHDCHCTCYEEYFRKFSGGPFELGRDAGLYRNLTVELSEVFDVELTGVGLAGGGGSRLKLVERTGDCKGQQIRGVAGLHWEQMVVDGLQGLSDEDHDSFYPLGDTPPAAQAEFWHRWDGVSVSQCGEFKLCHCNIDCDEEEAAVWREVGLVTVRLPEGASAVALSSNALVAESCFPAGPTTTATPFDMWAILTTTARPDTPERARVTAELTIYGRLEAVGPQNILAAVKDVVVEGLEISDPATVSVEERQARQLQGLTTTTAGPAPSATSATTAATTGSTARTTSSATSAPSTSSSPSTAMVMATSTPSPTAMTSTPASMAITTRTTAMATTRTTAMRSSTESSSITLLSPVATTTTTSSSSQTVATTTSVSTARPLLFDSGLCEDQDAYLVQESELTLGGALLDTCVATVQLIGVPAACDDPLMGELMQRACRVTCDSCEGGSRAPVVGTTRPPDAGLEGTLPAGAFLAVVAIDTFYQSRRLAATRWLSAIRIDTAVARQFLTDFRRTLVAVHGVDVPDTLWVNVTRGPTAAALDGNVDPGSREDDDGGGSGAVVAVVVAVVGVLLLAGGGGYIIKRRRRLSRRLRLLPSGIATLVMAGIYSRYNEVAPVVQPSSTEVPLYVGARVRLMGLRRLEYNGLDGVVHSGPISTAEGPPRWTVLVTVHGSEGEVVTKELSLKEMNLVLLDRRAPTDSQRSYRKRSSDGGVGVVGGSRPPLSFCTSHGTISFTAALLAEALPRGRVEMFEVPSESGPVGHGCEFRSSKLHGRNECLQLLKLLDVPDSDIIPGHIENSSRWLIGKTLNSLTQIPKFVDSIRYAPECVLEPLWRKGPLGRDESIQAFISRRFSRSASRRFADVFAASQCGAPAEEVSLRSCVPHAHTTECWRRSVLWGPFLDTLRPSTAAPSGDRKLDLPVDVGEFLQRSIATGGRVWTVAGGNSRLEEDLKRFIEGNPSISRQGGQQPLSPSDFATLCGPESQAVVAVMSPKEVLPLVGPSLPGLTKAAVEALSAENEVDVLDLYWREEDVLRKPFKGNAGVWTGVNNGDECGIFGFSFASEIFSRVHHPDYGTKVTAYARKGCAREELQGHALKILGISQQPEYSEMSHNAWPSFPLGYSQGLLEFNRLRVATLPNLCVAGRGWYVGEGLGKIIGDLSSGVLGRLVKRLEVSGFVERESQIDWANRSGHALLGDKARHPWLLEDRSFAPSLMILRLSSTLTALLGIRGDIDIDRFVTDPTGAITSMHILLDAEIGFYSMEFPEEVCSSVASSNLLDNSQTEPRSPDYFRYRQLRTDRTQAPRQINIYQGPCPPTHPNAFAYLDSSQAGRVVNKSYTYVCRTTDWVPDAGMEPLPHSRRQICVYGARLVPPKPDRYGGIFFRQKQAVAYGFETTFYFTVLHASQYCPISAPTSEGRRWCMPQGGRGFAFVIQNEGNPQSLEAKISGSDASQLGYSFARNLAVEFDFYFDATSNDPNWNHVAVMVPWAKQPNEGETANSADHVVNMLAEATGDRLPRLNNGTHQVKIRYDVQDGEPRWDRSFTAWSSDFIGGSQPLHTLENWVNGRLGALSVEINGQVVVNTLVDLAKVVRVDGVSTYEHPNFTKGDDEPRPGHAWVGFVAATGFEQFAAPTILSWKLKTHDRCPGGDYAEVVGAVSGEGRKGVVSKGIAVCDNEHRPLETRQTCTGSIGNTHCSLIIQNIGRTAVEVSAMYSDALLLNTTGVAPVAADAANDETVITKSFRSRPCRNGLLEWDHIHPYFLGCQKEFRYTNTLAALVITSQDGTRSVKIEDEHLLNIAQGVGTVSFKQRSLFRYCVMEHRYNPYRLYFAQCDCDYCTRVFAIQDMYSVFHQERCGARYGFTCTCLEASQMTWDALDSSFSATADPWRVMPRVGSLSEGRPLMQYQRHSVCRGCKFDSHCGFIYKAGICSTAYQVYRIGNPTKPQISPEPRFLSWTRDGGEVSDGEIKGDTCDCHDMGDNANSYLNIRGQIQSHDVFLLRTLQRTREECFECLALYDAEFCKYQCGPPTRAAFLHWPAGQSCGTCMFAGPKMLELNYFYRNQLKECAYSAINAGRDPWTTCQDLAVTLPPLFENATELFNGVATHFLTECPGRDFTEVGAVCAPNLLAMDSMPSQVLSRFSAINNSVWYDELECINAICELTSRDKCYTKLARFVFNDTTGCHDSLGSGVGCHIQNGAPVVDGAMILDKTQKQWAYTDPLPPDWGQLQDKTLEVWVTVNGSEKVTNLGVKNSTTSIVTSEWSEAYTSEMAVDGDMSTYWSSQVSDARVFEAEWEVHFNGTIYAEATVIHWFHRALDFDIEVTADGGSTWSLIEAYEDNNLNTTTSTVFFTADRLRIRMHQAATVRGPGPSANLFVYSIREVDVKLDTNIARLKPVTSVNRWNYPAVYAFDGDHRTWWSAKPGQESAWVRVNLGQVHNPVTLVRVRFREGYVPGVITLSHSDDGVSWSSLNCSTSTCDTASTLQSMDLPFDHVSGGLALQYLQLFLSQGAPYYSSSVLQVAEIEVYGWTPTNVLSHLVYPFNLTCTNERTLSSCGDPSVAVDNRTNATFDMGFSDAIVMDLAAFTAGGVSLGRFEVILDATYPARAFSWLVSTDSGLSFREIYSKTQNLASHPDAFTYKSDAPIDQVKFLLYEPHADVSNAGVLEIRVYSLTTNLVLGLDPTYNYVANGTWSTSETVSGASVARGEPKHAIDGDDDTDFRVPYGARQPSYLAATGVSATGAVSDIADFHLDIDLGATLAVDIVHLRFTYRSASFRIQLRESVTGTWTESCLWASALGDLGAASTEDIPEFACSSSRIVKVDGFNYYFAMPITTFGTYYRRLLRVTLMRDSMMDRAGDDWIMGLAAVEAYSAFDNIAMRSTPLTSQITSPSADPALAVDGDFDTYWYTVTPASSNPTYTLDLGSCVDISKVTLWFGAPAYTATELTIQGSPDCADYSDPGERYGPGNTNQAPTFPSAEGVYLSISLGCLRCIRVTFQAGPPDGLVRIAELEVKRADAAFLATYDSSLIGAQYALDGVAATAASTVNADGVHYLQVTLASVQSVWGIRAVFEPSSFPRGYTVGVCTEANVTGCDWSSLTAYTTDVNRDSTLVAKFAVRPALHLMFTLRLPAELAEDTFSTEYRLESFEVYQSSNLALTSLGATASANTYWDHSASKAVDGVESTFWASEVDANEVELIITLRDIATAKVLHPYFVSQVILKFRDEPLDFDIYRSLDSTAWALLTQYRDNTAKTVSVSEYFNANYLKISMTRRAYDLSAADGHWQPKLYSLYSVDVTFDTQLQLGKSISSETQAAATDFAPDKALDDLDSTFWIPNPGAEASPSATFEMAASGSSVEVSGIHFLWLAAPRDFSVSHWDLSQARWNWTEFFSAITISSTQQSIYLRKGFISDKFRVAIDAPNNYQSVPLTALRRLTVYTPVTKCTSNTCWSGCCFGGFEASDYTEHPQYAFDGLSTSKFSVNTGSSETWIQAQVSSSTSTETLVGKIRIIWNSVNICKRFMVELEDRSGVYTQVMAYADNTEAINEVLLLRPARRIRVWMYENVDPVVTQFRIAEIEVWRAEDTQQPLGTSAEAADLFTTDAANAISTNNLTMWMAAPGPPQDPGTITLDLQAVYPVDMVQCLWGMQPSSLGDRRFEISEDSVTWSDIPLIGPVNFDEKLEQFTGFVNMRYLRISFVRAFDDTANEPNKIGMSIRNLLVRLDQNLARRHYSAAPTGVWSFPSTAALDGSRETYWSTRQGVDTATFTVTFSELFNLAGVYVEFLYRAMSIQLYQSVDCVSYTLVESIRDNGDYVFFVPTTVHFQARCIRMELSGARDRMWHPDRYEDPTSRLEVIAIKEFTLLEHAGGGGVFGIEDCYGSACGLRYDTITYGLLQPRGWSITSEGDIRSRDVVGKPENTTQLVHVVAVFGGNTITLYRNGQQYGSSYNGSAISSSAWNNNSRLVMGVRSTAYVNLSTASNFTGTLLEGIAGLHDDSHNNFFSGAIHSVTLIRGALLAEEVLGLYESHFGKPERACHCGHRVCPSGPSRFLPSVQVPCSGQGVCVRNISVDGLTQTGSCTCIPGYSGPSCSIHCSENGGCCKVDDDCPYGQRCDGPTSSCVAEYR</sequence>
<dbReference type="Pfam" id="PF21773">
    <property type="entry name" value="ODAD1_CC"/>
    <property type="match status" value="1"/>
</dbReference>
<feature type="coiled-coil region" evidence="4">
    <location>
        <begin position="153"/>
        <end position="205"/>
    </location>
</feature>
<feature type="transmembrane region" description="Helical" evidence="6">
    <location>
        <begin position="1496"/>
        <end position="1513"/>
    </location>
</feature>
<organism evidence="9 10">
    <name type="scientific">Perkinsus olseni</name>
    <name type="common">Perkinsus atlanticus</name>
    <dbReference type="NCBI Taxonomy" id="32597"/>
    <lineage>
        <taxon>Eukaryota</taxon>
        <taxon>Sar</taxon>
        <taxon>Alveolata</taxon>
        <taxon>Perkinsozoa</taxon>
        <taxon>Perkinsea</taxon>
        <taxon>Perkinsida</taxon>
        <taxon>Perkinsidae</taxon>
        <taxon>Perkinsus</taxon>
    </lineage>
</organism>
<keyword evidence="6" id="KW-1133">Transmembrane helix</keyword>
<dbReference type="InterPro" id="IPR036188">
    <property type="entry name" value="FAD/NAD-bd_sf"/>
</dbReference>
<protein>
    <submittedName>
        <fullName evidence="9">Uncharacterized protein</fullName>
    </submittedName>
</protein>
<dbReference type="Gene3D" id="2.60.120.200">
    <property type="match status" value="2"/>
</dbReference>
<feature type="compositionally biased region" description="Acidic residues" evidence="5">
    <location>
        <begin position="632"/>
        <end position="648"/>
    </location>
</feature>
<dbReference type="PROSITE" id="PS50022">
    <property type="entry name" value="FA58C_3"/>
    <property type="match status" value="1"/>
</dbReference>
<feature type="transmembrane region" description="Helical" evidence="6">
    <location>
        <begin position="1462"/>
        <end position="1484"/>
    </location>
</feature>
<dbReference type="GO" id="GO:0036064">
    <property type="term" value="C:ciliary basal body"/>
    <property type="evidence" value="ECO:0007669"/>
    <property type="project" value="TreeGrafter"/>
</dbReference>
<gene>
    <name evidence="9" type="ORF">FOL46_003690</name>
</gene>
<keyword evidence="2 3" id="KW-1015">Disulfide bond</keyword>
<dbReference type="SUPFAM" id="SSF49899">
    <property type="entry name" value="Concanavalin A-like lectins/glucanases"/>
    <property type="match status" value="2"/>
</dbReference>
<dbReference type="InterPro" id="IPR008979">
    <property type="entry name" value="Galactose-bd-like_sf"/>
</dbReference>
<feature type="region of interest" description="Disordered" evidence="5">
    <location>
        <begin position="623"/>
        <end position="665"/>
    </location>
</feature>
<evidence type="ECO:0000256" key="5">
    <source>
        <dbReference type="SAM" id="MobiDB-lite"/>
    </source>
</evidence>
<keyword evidence="3" id="KW-0245">EGF-like domain</keyword>
<keyword evidence="1 4" id="KW-0175">Coiled coil</keyword>
<dbReference type="Pfam" id="PF22633">
    <property type="entry name" value="F5_F8_type_C_2"/>
    <property type="match status" value="1"/>
</dbReference>
<evidence type="ECO:0000259" key="7">
    <source>
        <dbReference type="PROSITE" id="PS50022"/>
    </source>
</evidence>
<keyword evidence="6" id="KW-0812">Transmembrane</keyword>
<evidence type="ECO:0000256" key="1">
    <source>
        <dbReference type="ARBA" id="ARBA00023054"/>
    </source>
</evidence>
<dbReference type="Gene3D" id="3.50.50.60">
    <property type="entry name" value="FAD/NAD(P)-binding domain"/>
    <property type="match status" value="1"/>
</dbReference>
<feature type="disulfide bond" evidence="3">
    <location>
        <begin position="4975"/>
        <end position="4984"/>
    </location>
</feature>
<feature type="domain" description="EGF-like" evidence="8">
    <location>
        <begin position="4944"/>
        <end position="4985"/>
    </location>
</feature>
<dbReference type="InterPro" id="IPR027417">
    <property type="entry name" value="P-loop_NTPase"/>
</dbReference>
<keyword evidence="6" id="KW-0472">Membrane</keyword>
<dbReference type="GO" id="GO:0097542">
    <property type="term" value="C:ciliary tip"/>
    <property type="evidence" value="ECO:0007669"/>
    <property type="project" value="TreeGrafter"/>
</dbReference>
<dbReference type="PANTHER" id="PTHR46518:SF1">
    <property type="entry name" value="OUTER DYNEIN ARM-DOCKING COMPLEX SUBUNIT 3"/>
    <property type="match status" value="1"/>
</dbReference>